<keyword evidence="4 5" id="KW-0949">S-adenosyl-L-methionine</keyword>
<dbReference type="InterPro" id="IPR001537">
    <property type="entry name" value="SpoU_MeTrfase"/>
</dbReference>
<protein>
    <recommendedName>
        <fullName evidence="5">tRNA (cytidine/uridine-2'-O-)-methyltransferase TrmJ</fullName>
        <ecNumber evidence="5">2.1.1.200</ecNumber>
    </recommendedName>
    <alternativeName>
        <fullName evidence="5">tRNA (cytidine(32)/uridine(32)-2'-O)-methyltransferase</fullName>
    </alternativeName>
    <alternativeName>
        <fullName evidence="5">tRNA Cm32/Um32 methyltransferase</fullName>
    </alternativeName>
</protein>
<keyword evidence="3" id="KW-0808">Transferase</keyword>
<dbReference type="EC" id="2.1.1.200" evidence="5"/>
<dbReference type="InterPro" id="IPR029026">
    <property type="entry name" value="tRNA_m1G_MTases_N"/>
</dbReference>
<evidence type="ECO:0000256" key="5">
    <source>
        <dbReference type="RuleBase" id="RU362024"/>
    </source>
</evidence>
<organism evidence="7 8">
    <name type="scientific">Sediminispirochaeta smaragdinae (strain DSM 11293 / JCM 15392 / SEBR 4228)</name>
    <name type="common">Spirochaeta smaragdinae</name>
    <dbReference type="NCBI Taxonomy" id="573413"/>
    <lineage>
        <taxon>Bacteria</taxon>
        <taxon>Pseudomonadati</taxon>
        <taxon>Spirochaetota</taxon>
        <taxon>Spirochaetia</taxon>
        <taxon>Spirochaetales</taxon>
        <taxon>Spirochaetaceae</taxon>
        <taxon>Sediminispirochaeta</taxon>
    </lineage>
</organism>
<accession>E1R1P3</accession>
<comment type="function">
    <text evidence="5">Catalyzes the formation of 2'O-methylated cytidine (Cm32) or 2'O-methylated uridine (Um32) at position 32 in tRNA.</text>
</comment>
<evidence type="ECO:0000313" key="7">
    <source>
        <dbReference type="EMBL" id="ADK81419.1"/>
    </source>
</evidence>
<dbReference type="PANTHER" id="PTHR42786:SF2">
    <property type="entry name" value="TRNA (CYTIDINE_URIDINE-2'-O-)-METHYLTRANSFERASE TRMJ"/>
    <property type="match status" value="1"/>
</dbReference>
<dbReference type="PIRSF" id="PIRSF004808">
    <property type="entry name" value="LasT"/>
    <property type="match status" value="1"/>
</dbReference>
<dbReference type="KEGG" id="ssm:Spirs_2304"/>
<evidence type="ECO:0000259" key="6">
    <source>
        <dbReference type="Pfam" id="PF00588"/>
    </source>
</evidence>
<dbReference type="STRING" id="573413.Spirs_2304"/>
<feature type="domain" description="tRNA/rRNA methyltransferase SpoU type" evidence="6">
    <location>
        <begin position="4"/>
        <end position="153"/>
    </location>
</feature>
<dbReference type="SUPFAM" id="SSF75217">
    <property type="entry name" value="alpha/beta knot"/>
    <property type="match status" value="1"/>
</dbReference>
<dbReference type="PANTHER" id="PTHR42786">
    <property type="entry name" value="TRNA/RRNA METHYLTRANSFERASE"/>
    <property type="match status" value="1"/>
</dbReference>
<dbReference type="GO" id="GO:0160206">
    <property type="term" value="F:tRNA (cytidine(32)/uridine(32)-2'-O)-methyltransferase activity"/>
    <property type="evidence" value="ECO:0007669"/>
    <property type="project" value="UniProtKB-EC"/>
</dbReference>
<reference evidence="7 8" key="1">
    <citation type="journal article" date="2010" name="Stand. Genomic Sci.">
        <title>Complete genome sequence of Spirochaeta smaragdinae type strain (SEBR 4228).</title>
        <authorList>
            <person name="Mavromatis K."/>
            <person name="Yasawong M."/>
            <person name="Chertkov O."/>
            <person name="Lapidus A."/>
            <person name="Lucas S."/>
            <person name="Nolan M."/>
            <person name="Del Rio T.G."/>
            <person name="Tice H."/>
            <person name="Cheng J.F."/>
            <person name="Pitluck S."/>
            <person name="Liolios K."/>
            <person name="Ivanova N."/>
            <person name="Tapia R."/>
            <person name="Han C."/>
            <person name="Bruce D."/>
            <person name="Goodwin L."/>
            <person name="Pati A."/>
            <person name="Chen A."/>
            <person name="Palaniappan K."/>
            <person name="Land M."/>
            <person name="Hauser L."/>
            <person name="Chang Y.J."/>
            <person name="Jeffries C.D."/>
            <person name="Detter J.C."/>
            <person name="Rohde M."/>
            <person name="Brambilla E."/>
            <person name="Spring S."/>
            <person name="Goker M."/>
            <person name="Sikorski J."/>
            <person name="Woyke T."/>
            <person name="Bristow J."/>
            <person name="Eisen J.A."/>
            <person name="Markowitz V."/>
            <person name="Hugenholtz P."/>
            <person name="Klenk H.P."/>
            <person name="Kyrpides N.C."/>
        </authorList>
    </citation>
    <scope>NUCLEOTIDE SEQUENCE [LARGE SCALE GENOMIC DNA]</scope>
    <source>
        <strain evidence="8">DSM 11293 / JCM 15392 / SEBR 4228</strain>
    </source>
</reference>
<dbReference type="GO" id="GO:0005829">
    <property type="term" value="C:cytosol"/>
    <property type="evidence" value="ECO:0007669"/>
    <property type="project" value="TreeGrafter"/>
</dbReference>
<comment type="similarity">
    <text evidence="1">Belongs to the class IV-like SAM-binding methyltransferase superfamily. RNA methyltransferase TrmH family.</text>
</comment>
<evidence type="ECO:0000256" key="3">
    <source>
        <dbReference type="ARBA" id="ARBA00022679"/>
    </source>
</evidence>
<dbReference type="InterPro" id="IPR029028">
    <property type="entry name" value="Alpha/beta_knot_MTases"/>
</dbReference>
<comment type="subcellular location">
    <subcellularLocation>
        <location evidence="5">Cytoplasm</location>
    </subcellularLocation>
</comment>
<gene>
    <name evidence="5" type="primary">trmJ</name>
    <name evidence="7" type="ordered locus">Spirs_2304</name>
</gene>
<dbReference type="RefSeq" id="WP_013254882.1">
    <property type="nucleotide sequence ID" value="NC_014364.1"/>
</dbReference>
<comment type="subunit">
    <text evidence="5">Homodimer.</text>
</comment>
<evidence type="ECO:0000256" key="4">
    <source>
        <dbReference type="ARBA" id="ARBA00022691"/>
    </source>
</evidence>
<dbReference type="AlphaFoldDB" id="E1R1P3"/>
<evidence type="ECO:0000313" key="8">
    <source>
        <dbReference type="Proteomes" id="UP000002318"/>
    </source>
</evidence>
<keyword evidence="5" id="KW-0963">Cytoplasm</keyword>
<dbReference type="GO" id="GO:0002128">
    <property type="term" value="P:tRNA nucleoside ribose methylation"/>
    <property type="evidence" value="ECO:0007669"/>
    <property type="project" value="TreeGrafter"/>
</dbReference>
<name>E1R1P3_SEDSS</name>
<dbReference type="GO" id="GO:0106339">
    <property type="term" value="F:tRNA (cytidine(32)-2'-O)-methyltransferase activity"/>
    <property type="evidence" value="ECO:0007669"/>
    <property type="project" value="RHEA"/>
</dbReference>
<dbReference type="InterPro" id="IPR004384">
    <property type="entry name" value="RNA_MeTrfase_TrmJ/LasT"/>
</dbReference>
<dbReference type="eggNOG" id="COG0565">
    <property type="taxonomic scope" value="Bacteria"/>
</dbReference>
<dbReference type="Pfam" id="PF00588">
    <property type="entry name" value="SpoU_methylase"/>
    <property type="match status" value="1"/>
</dbReference>
<evidence type="ECO:0000256" key="1">
    <source>
        <dbReference type="ARBA" id="ARBA00007228"/>
    </source>
</evidence>
<comment type="catalytic activity">
    <reaction evidence="5">
        <text>uridine(32) in tRNA + S-adenosyl-L-methionine = 2'-O-methyluridine(32) in tRNA + S-adenosyl-L-homocysteine + H(+)</text>
        <dbReference type="Rhea" id="RHEA:42936"/>
        <dbReference type="Rhea" id="RHEA-COMP:10107"/>
        <dbReference type="Rhea" id="RHEA-COMP:10290"/>
        <dbReference type="ChEBI" id="CHEBI:15378"/>
        <dbReference type="ChEBI" id="CHEBI:57856"/>
        <dbReference type="ChEBI" id="CHEBI:59789"/>
        <dbReference type="ChEBI" id="CHEBI:65315"/>
        <dbReference type="ChEBI" id="CHEBI:74478"/>
        <dbReference type="EC" id="2.1.1.200"/>
    </reaction>
</comment>
<dbReference type="CDD" id="cd18093">
    <property type="entry name" value="SpoU-like_TrmJ"/>
    <property type="match status" value="1"/>
</dbReference>
<dbReference type="NCBIfam" id="TIGR00050">
    <property type="entry name" value="rRNA_methyl_1"/>
    <property type="match status" value="1"/>
</dbReference>
<dbReference type="HOGENOM" id="CLU_056931_0_1_12"/>
<dbReference type="GO" id="GO:0003723">
    <property type="term" value="F:RNA binding"/>
    <property type="evidence" value="ECO:0007669"/>
    <property type="project" value="InterPro"/>
</dbReference>
<dbReference type="OrthoDB" id="9806346at2"/>
<dbReference type="EMBL" id="CP002116">
    <property type="protein sequence ID" value="ADK81419.1"/>
    <property type="molecule type" value="Genomic_DNA"/>
</dbReference>
<keyword evidence="5" id="KW-0819">tRNA processing</keyword>
<dbReference type="Gene3D" id="3.40.1280.10">
    <property type="match status" value="1"/>
</dbReference>
<sequence length="235" mass="26478">MGNLRIVLVEPQTAGNIGSVCRAMKNMGIHDLAIVGARDYDENRVLTLALHARDIWHNALRFPDIDAALEDCVFSAGITRRRGKFRKYFSLLPEEFAKRISAIESGTVAAVFGREADGLRDDELARCSVAVHIPSSPDFPSLNLSHAVQIICYELFRCRTPSSVTFQPIKRRDVDKVAATIVDNFDAIGFFKQDEKDEVRIFFHDILTRAALSAKEAKRIEKMFRKMAGIKLHKE</sequence>
<keyword evidence="8" id="KW-1185">Reference proteome</keyword>
<comment type="catalytic activity">
    <reaction evidence="5">
        <text>cytidine(32) in tRNA + S-adenosyl-L-methionine = 2'-O-methylcytidine(32) in tRNA + S-adenosyl-L-homocysteine + H(+)</text>
        <dbReference type="Rhea" id="RHEA:42932"/>
        <dbReference type="Rhea" id="RHEA-COMP:10288"/>
        <dbReference type="Rhea" id="RHEA-COMP:10289"/>
        <dbReference type="ChEBI" id="CHEBI:15378"/>
        <dbReference type="ChEBI" id="CHEBI:57856"/>
        <dbReference type="ChEBI" id="CHEBI:59789"/>
        <dbReference type="ChEBI" id="CHEBI:74495"/>
        <dbReference type="ChEBI" id="CHEBI:82748"/>
        <dbReference type="EC" id="2.1.1.200"/>
    </reaction>
</comment>
<proteinExistence type="inferred from homology"/>
<keyword evidence="2 5" id="KW-0489">Methyltransferase</keyword>
<dbReference type="Proteomes" id="UP000002318">
    <property type="component" value="Chromosome"/>
</dbReference>
<evidence type="ECO:0000256" key="2">
    <source>
        <dbReference type="ARBA" id="ARBA00022603"/>
    </source>
</evidence>